<dbReference type="EMBL" id="JAYRBN010000116">
    <property type="protein sequence ID" value="KAL2722017.1"/>
    <property type="molecule type" value="Genomic_DNA"/>
</dbReference>
<evidence type="ECO:0000313" key="2">
    <source>
        <dbReference type="Proteomes" id="UP001607303"/>
    </source>
</evidence>
<reference evidence="1 2" key="1">
    <citation type="journal article" date="2024" name="Ann. Entomol. Soc. Am.">
        <title>Genomic analyses of the southern and eastern yellowjacket wasps (Hymenoptera: Vespidae) reveal evolutionary signatures of social life.</title>
        <authorList>
            <person name="Catto M.A."/>
            <person name="Caine P.B."/>
            <person name="Orr S.E."/>
            <person name="Hunt B.G."/>
            <person name="Goodisman M.A.D."/>
        </authorList>
    </citation>
    <scope>NUCLEOTIDE SEQUENCE [LARGE SCALE GENOMIC DNA]</scope>
    <source>
        <strain evidence="1">232</strain>
        <tissue evidence="1">Head and thorax</tissue>
    </source>
</reference>
<proteinExistence type="predicted"/>
<sequence length="112" mass="13380">MTSVHGVSSLRIITDFQEFCKLQYREPNIPVIHLLYNQEIYYICINNWVSVCSYLQVSQCITEDGREINNFIYEIKLIIIMIVPYQFKMLSYFIFNLFGYQLHFQLPTDHPA</sequence>
<protein>
    <submittedName>
        <fullName evidence="1">Uncharacterized protein</fullName>
    </submittedName>
</protein>
<comment type="caution">
    <text evidence="1">The sequence shown here is derived from an EMBL/GenBank/DDBJ whole genome shotgun (WGS) entry which is preliminary data.</text>
</comment>
<dbReference type="AlphaFoldDB" id="A0ABD2ANX9"/>
<organism evidence="1 2">
    <name type="scientific">Vespula maculifrons</name>
    <name type="common">Eastern yellow jacket</name>
    <name type="synonym">Wasp</name>
    <dbReference type="NCBI Taxonomy" id="7453"/>
    <lineage>
        <taxon>Eukaryota</taxon>
        <taxon>Metazoa</taxon>
        <taxon>Ecdysozoa</taxon>
        <taxon>Arthropoda</taxon>
        <taxon>Hexapoda</taxon>
        <taxon>Insecta</taxon>
        <taxon>Pterygota</taxon>
        <taxon>Neoptera</taxon>
        <taxon>Endopterygota</taxon>
        <taxon>Hymenoptera</taxon>
        <taxon>Apocrita</taxon>
        <taxon>Aculeata</taxon>
        <taxon>Vespoidea</taxon>
        <taxon>Vespidae</taxon>
        <taxon>Vespinae</taxon>
        <taxon>Vespula</taxon>
    </lineage>
</organism>
<gene>
    <name evidence="1" type="ORF">V1477_020837</name>
</gene>
<evidence type="ECO:0000313" key="1">
    <source>
        <dbReference type="EMBL" id="KAL2722017.1"/>
    </source>
</evidence>
<accession>A0ABD2ANX9</accession>
<keyword evidence="2" id="KW-1185">Reference proteome</keyword>
<dbReference type="Proteomes" id="UP001607303">
    <property type="component" value="Unassembled WGS sequence"/>
</dbReference>
<name>A0ABD2ANX9_VESMC</name>